<accession>A0ACB7VKB9</accession>
<dbReference type="Proteomes" id="UP000827976">
    <property type="component" value="Chromosome 8"/>
</dbReference>
<organism evidence="1 2">
    <name type="scientific">Dioscorea alata</name>
    <name type="common">Purple yam</name>
    <dbReference type="NCBI Taxonomy" id="55571"/>
    <lineage>
        <taxon>Eukaryota</taxon>
        <taxon>Viridiplantae</taxon>
        <taxon>Streptophyta</taxon>
        <taxon>Embryophyta</taxon>
        <taxon>Tracheophyta</taxon>
        <taxon>Spermatophyta</taxon>
        <taxon>Magnoliopsida</taxon>
        <taxon>Liliopsida</taxon>
        <taxon>Dioscoreales</taxon>
        <taxon>Dioscoreaceae</taxon>
        <taxon>Dioscorea</taxon>
    </lineage>
</organism>
<reference evidence="2" key="1">
    <citation type="journal article" date="2022" name="Nat. Commun.">
        <title>Chromosome evolution and the genetic basis of agronomically important traits in greater yam.</title>
        <authorList>
            <person name="Bredeson J.V."/>
            <person name="Lyons J.B."/>
            <person name="Oniyinde I.O."/>
            <person name="Okereke N.R."/>
            <person name="Kolade O."/>
            <person name="Nnabue I."/>
            <person name="Nwadili C.O."/>
            <person name="Hribova E."/>
            <person name="Parker M."/>
            <person name="Nwogha J."/>
            <person name="Shu S."/>
            <person name="Carlson J."/>
            <person name="Kariba R."/>
            <person name="Muthemba S."/>
            <person name="Knop K."/>
            <person name="Barton G.J."/>
            <person name="Sherwood A.V."/>
            <person name="Lopez-Montes A."/>
            <person name="Asiedu R."/>
            <person name="Jamnadass R."/>
            <person name="Muchugi A."/>
            <person name="Goodstein D."/>
            <person name="Egesi C.N."/>
            <person name="Featherston J."/>
            <person name="Asfaw A."/>
            <person name="Simpson G.G."/>
            <person name="Dolezel J."/>
            <person name="Hendre P.S."/>
            <person name="Van Deynze A."/>
            <person name="Kumar P.L."/>
            <person name="Obidiegwu J.E."/>
            <person name="Bhattacharjee R."/>
            <person name="Rokhsar D.S."/>
        </authorList>
    </citation>
    <scope>NUCLEOTIDE SEQUENCE [LARGE SCALE GENOMIC DNA]</scope>
    <source>
        <strain evidence="2">cv. TDa95/00328</strain>
    </source>
</reference>
<dbReference type="EMBL" id="CM037018">
    <property type="protein sequence ID" value="KAH7674536.1"/>
    <property type="molecule type" value="Genomic_DNA"/>
</dbReference>
<keyword evidence="2" id="KW-1185">Reference proteome</keyword>
<sequence length="148" mass="16696">MGSNKKKSQRCGTQLCCGSRLSVSSTSSSDSGRCIETMSNYFTHALVQARLQEMIIRESMGSNERRRRCRSLNGGDDRKCLILMAMNVCSFDPKDDFRSSIRDVITCKGLKEPNELRSLLNCYISVNPPELRQAILEAFYEVCCSLFT</sequence>
<protein>
    <submittedName>
        <fullName evidence="1">Ovate protein family C-terminal protein</fullName>
    </submittedName>
</protein>
<comment type="caution">
    <text evidence="1">The sequence shown here is derived from an EMBL/GenBank/DDBJ whole genome shotgun (WGS) entry which is preliminary data.</text>
</comment>
<name>A0ACB7VKB9_DIOAL</name>
<proteinExistence type="predicted"/>
<evidence type="ECO:0000313" key="1">
    <source>
        <dbReference type="EMBL" id="KAH7674536.1"/>
    </source>
</evidence>
<gene>
    <name evidence="1" type="ORF">IHE45_08G080600</name>
</gene>
<evidence type="ECO:0000313" key="2">
    <source>
        <dbReference type="Proteomes" id="UP000827976"/>
    </source>
</evidence>